<keyword evidence="1" id="KW-0175">Coiled coil</keyword>
<evidence type="ECO:0000256" key="2">
    <source>
        <dbReference type="SAM" id="MobiDB-lite"/>
    </source>
</evidence>
<evidence type="ECO:0000313" key="5">
    <source>
        <dbReference type="Proteomes" id="UP000603453"/>
    </source>
</evidence>
<dbReference type="EMBL" id="JAEPRD010000028">
    <property type="protein sequence ID" value="KAG2206841.1"/>
    <property type="molecule type" value="Genomic_DNA"/>
</dbReference>
<organism evidence="4 5">
    <name type="scientific">Mucor saturninus</name>
    <dbReference type="NCBI Taxonomy" id="64648"/>
    <lineage>
        <taxon>Eukaryota</taxon>
        <taxon>Fungi</taxon>
        <taxon>Fungi incertae sedis</taxon>
        <taxon>Mucoromycota</taxon>
        <taxon>Mucoromycotina</taxon>
        <taxon>Mucoromycetes</taxon>
        <taxon>Mucorales</taxon>
        <taxon>Mucorineae</taxon>
        <taxon>Mucoraceae</taxon>
        <taxon>Mucor</taxon>
    </lineage>
</organism>
<sequence length="348" mass="39916">MSSNLFDLTGKGGKKSGQEDLFSNSAPQHYKKADFDFTSHSQPLMRQDGAGPSTLSQSQPMLSHSHDPLEMSTPSLMKAPPSLQQQQQQQKQQRETADMVAYYKRKLATTTPTSGLDGYKGSADMYHRPVDYGYRPTNNYVPPEYNYRVGRVDHARESELNMTIAHLTERLKKSEAEIEEKNKTIADLEEKAKRASLRHHELVALYKKANEDQYQDYLRMQNKYNETMHQFIREPTMTVADKSENQAEANVQKLMKLLTALDVIEQGESKKGTSFFCVIHGVLMDFKFHIELPHDVTKEVEYIPYQVAQLSVEEKGRLPEFLLESISFSLDVLPKVFWRLSSALQRTK</sequence>
<dbReference type="InterPro" id="IPR038608">
    <property type="entry name" value="Csm1/Pcs1_C_sf"/>
</dbReference>
<comment type="caution">
    <text evidence="4">The sequence shown here is derived from an EMBL/GenBank/DDBJ whole genome shotgun (WGS) entry which is preliminary data.</text>
</comment>
<feature type="domain" description="Monopolin complex subunit Csm1/Pcs1 C-terminal" evidence="3">
    <location>
        <begin position="252"/>
        <end position="330"/>
    </location>
</feature>
<evidence type="ECO:0000259" key="3">
    <source>
        <dbReference type="Pfam" id="PF12539"/>
    </source>
</evidence>
<evidence type="ECO:0000313" key="4">
    <source>
        <dbReference type="EMBL" id="KAG2206841.1"/>
    </source>
</evidence>
<gene>
    <name evidence="4" type="ORF">INT47_007597</name>
</gene>
<dbReference type="CDD" id="cd23787">
    <property type="entry name" value="RWD_CSM1"/>
    <property type="match status" value="1"/>
</dbReference>
<dbReference type="AlphaFoldDB" id="A0A8H7V1P1"/>
<feature type="region of interest" description="Disordered" evidence="2">
    <location>
        <begin position="1"/>
        <end position="96"/>
    </location>
</feature>
<reference evidence="4" key="1">
    <citation type="submission" date="2020-12" db="EMBL/GenBank/DDBJ databases">
        <title>Metabolic potential, ecology and presence of endohyphal bacteria is reflected in genomic diversity of Mucoromycotina.</title>
        <authorList>
            <person name="Muszewska A."/>
            <person name="Okrasinska A."/>
            <person name="Steczkiewicz K."/>
            <person name="Drgas O."/>
            <person name="Orlowska M."/>
            <person name="Perlinska-Lenart U."/>
            <person name="Aleksandrzak-Piekarczyk T."/>
            <person name="Szatraj K."/>
            <person name="Zielenkiewicz U."/>
            <person name="Pilsyk S."/>
            <person name="Malc E."/>
            <person name="Mieczkowski P."/>
            <person name="Kruszewska J.S."/>
            <person name="Biernat P."/>
            <person name="Pawlowska J."/>
        </authorList>
    </citation>
    <scope>NUCLEOTIDE SEQUENCE</scope>
    <source>
        <strain evidence="4">WA0000017839</strain>
    </source>
</reference>
<feature type="compositionally biased region" description="Polar residues" evidence="2">
    <location>
        <begin position="53"/>
        <end position="62"/>
    </location>
</feature>
<protein>
    <recommendedName>
        <fullName evidence="3">Monopolin complex subunit Csm1/Pcs1 C-terminal domain-containing protein</fullName>
    </recommendedName>
</protein>
<dbReference type="Pfam" id="PF12539">
    <property type="entry name" value="Csm1"/>
    <property type="match status" value="1"/>
</dbReference>
<accession>A0A8H7V1P1</accession>
<dbReference type="InterPro" id="IPR020981">
    <property type="entry name" value="Csm1/Pcs1_C"/>
</dbReference>
<dbReference type="Gene3D" id="3.90.1150.80">
    <property type="match status" value="1"/>
</dbReference>
<keyword evidence="5" id="KW-1185">Reference proteome</keyword>
<evidence type="ECO:0000256" key="1">
    <source>
        <dbReference type="SAM" id="Coils"/>
    </source>
</evidence>
<feature type="coiled-coil region" evidence="1">
    <location>
        <begin position="157"/>
        <end position="205"/>
    </location>
</feature>
<dbReference type="Proteomes" id="UP000603453">
    <property type="component" value="Unassembled WGS sequence"/>
</dbReference>
<proteinExistence type="predicted"/>
<name>A0A8H7V1P1_9FUNG</name>